<keyword evidence="1" id="KW-0175">Coiled coil</keyword>
<evidence type="ECO:0000256" key="2">
    <source>
        <dbReference type="SAM" id="MobiDB-lite"/>
    </source>
</evidence>
<evidence type="ECO:0000313" key="3">
    <source>
        <dbReference type="EMBL" id="GLB38378.1"/>
    </source>
</evidence>
<feature type="region of interest" description="Disordered" evidence="2">
    <location>
        <begin position="261"/>
        <end position="291"/>
    </location>
</feature>
<dbReference type="Proteomes" id="UP001063166">
    <property type="component" value="Unassembled WGS sequence"/>
</dbReference>
<gene>
    <name evidence="3" type="ORF">LshimejAT787_0502430</name>
</gene>
<feature type="coiled-coil region" evidence="1">
    <location>
        <begin position="457"/>
        <end position="484"/>
    </location>
</feature>
<dbReference type="AlphaFoldDB" id="A0A9P3UM72"/>
<feature type="compositionally biased region" description="Acidic residues" evidence="2">
    <location>
        <begin position="362"/>
        <end position="374"/>
    </location>
</feature>
<organism evidence="3 4">
    <name type="scientific">Lyophyllum shimeji</name>
    <name type="common">Hon-shimeji</name>
    <name type="synonym">Tricholoma shimeji</name>
    <dbReference type="NCBI Taxonomy" id="47721"/>
    <lineage>
        <taxon>Eukaryota</taxon>
        <taxon>Fungi</taxon>
        <taxon>Dikarya</taxon>
        <taxon>Basidiomycota</taxon>
        <taxon>Agaricomycotina</taxon>
        <taxon>Agaricomycetes</taxon>
        <taxon>Agaricomycetidae</taxon>
        <taxon>Agaricales</taxon>
        <taxon>Tricholomatineae</taxon>
        <taxon>Lyophyllaceae</taxon>
        <taxon>Lyophyllum</taxon>
    </lineage>
</organism>
<feature type="compositionally biased region" description="Polar residues" evidence="2">
    <location>
        <begin position="272"/>
        <end position="283"/>
    </location>
</feature>
<reference evidence="3" key="1">
    <citation type="submission" date="2022-07" db="EMBL/GenBank/DDBJ databases">
        <title>The genome of Lyophyllum shimeji provides insight into the initial evolution of ectomycorrhizal fungal genome.</title>
        <authorList>
            <person name="Kobayashi Y."/>
            <person name="Shibata T."/>
            <person name="Hirakawa H."/>
            <person name="Shigenobu S."/>
            <person name="Nishiyama T."/>
            <person name="Yamada A."/>
            <person name="Hasebe M."/>
            <person name="Kawaguchi M."/>
        </authorList>
    </citation>
    <scope>NUCLEOTIDE SEQUENCE</scope>
    <source>
        <strain evidence="3">AT787</strain>
    </source>
</reference>
<feature type="region of interest" description="Disordered" evidence="2">
    <location>
        <begin position="352"/>
        <end position="453"/>
    </location>
</feature>
<comment type="caution">
    <text evidence="3">The sequence shown here is derived from an EMBL/GenBank/DDBJ whole genome shotgun (WGS) entry which is preliminary data.</text>
</comment>
<dbReference type="PANTHER" id="PTHR14659:SF1">
    <property type="entry name" value="ALPHA- AND GAMMA-ADAPTIN-BINDING PROTEIN P34"/>
    <property type="match status" value="1"/>
</dbReference>
<dbReference type="EMBL" id="BRPK01000005">
    <property type="protein sequence ID" value="GLB38378.1"/>
    <property type="molecule type" value="Genomic_DNA"/>
</dbReference>
<evidence type="ECO:0000313" key="4">
    <source>
        <dbReference type="Proteomes" id="UP001063166"/>
    </source>
</evidence>
<accession>A0A9P3UM72</accession>
<keyword evidence="4" id="KW-1185">Reference proteome</keyword>
<dbReference type="InterPro" id="IPR019341">
    <property type="entry name" value="Alpha/Gamma-adaptin-bd_p34"/>
</dbReference>
<name>A0A9P3UM72_LYOSH</name>
<sequence length="501" mass="53817">MQVSTEDTDLSRSPASTVCIQSQAASHSLPLSSEALNETIPAFDSAGSSSGLKIPWTITNRYYSALVHFAAHTMHGLSPHEFRNIPAVLFVWLQGESYKHHISRIAQDLSGCQPEVCLAVRIPSQTPDIVSLASDEGEEDDTEIDGFLSSHGFEYIDAAEERQSQKTQSNSWSEGVPGLPRVVDALSTIMWPSMQPRTKDTTSSTKTRERERALLDWAHSSQDSSLSAVEEVVASSSSQISERTRSMKHEMQELARWLEEDESLREDPWKSAASSGAMSTSPTAAEFDRETPRVEQTEAVAQGFDDDFTVFVSAPAVDPADTSGRSTPDASAGGLSATSAHHHAGDLYRSLGSVSDFGGSEDGNEADNADSEDDMPTREEILATSSRIFGSAKFPTPPDMESRTATAKPPKALTPDETPSLSEASPKAMSDSELEGLATEGSPGDGGGSYDMDPFDLSKVLGALQEMKAEIASMEDEGERRRAAAKVALGLVYGLEADAQQ</sequence>
<proteinExistence type="predicted"/>
<dbReference type="PANTHER" id="PTHR14659">
    <property type="entry name" value="ALPHA- AND GAMMA-ADAPTIN-BINDING PROTEIN P34"/>
    <property type="match status" value="1"/>
</dbReference>
<protein>
    <submittedName>
        <fullName evidence="3">Alpha and gamma adaptin binding protein p34</fullName>
    </submittedName>
</protein>
<dbReference type="OrthoDB" id="10261384at2759"/>
<feature type="region of interest" description="Disordered" evidence="2">
    <location>
        <begin position="316"/>
        <end position="338"/>
    </location>
</feature>
<evidence type="ECO:0000256" key="1">
    <source>
        <dbReference type="SAM" id="Coils"/>
    </source>
</evidence>
<dbReference type="Gene3D" id="3.40.50.11960">
    <property type="match status" value="1"/>
</dbReference>